<gene>
    <name evidence="5" type="ORF">ACFQZM_32970</name>
</gene>
<dbReference type="Proteomes" id="UP001597063">
    <property type="component" value="Unassembled WGS sequence"/>
</dbReference>
<evidence type="ECO:0000256" key="1">
    <source>
        <dbReference type="ARBA" id="ARBA00022448"/>
    </source>
</evidence>
<protein>
    <submittedName>
        <fullName evidence="5">ABC transporter ATP-binding protein</fullName>
    </submittedName>
</protein>
<dbReference type="InterPro" id="IPR051120">
    <property type="entry name" value="ABC_AA/LPS_Transport"/>
</dbReference>
<evidence type="ECO:0000256" key="2">
    <source>
        <dbReference type="ARBA" id="ARBA00022741"/>
    </source>
</evidence>
<dbReference type="SMART" id="SM00382">
    <property type="entry name" value="AAA"/>
    <property type="match status" value="1"/>
</dbReference>
<dbReference type="Pfam" id="PF00005">
    <property type="entry name" value="ABC_tran"/>
    <property type="match status" value="1"/>
</dbReference>
<dbReference type="EMBL" id="JBHTGP010000017">
    <property type="protein sequence ID" value="MFD0689338.1"/>
    <property type="molecule type" value="Genomic_DNA"/>
</dbReference>
<feature type="domain" description="ABC transporter" evidence="4">
    <location>
        <begin position="5"/>
        <end position="256"/>
    </location>
</feature>
<keyword evidence="2" id="KW-0547">Nucleotide-binding</keyword>
<dbReference type="InterPro" id="IPR003593">
    <property type="entry name" value="AAA+_ATPase"/>
</dbReference>
<keyword evidence="6" id="KW-1185">Reference proteome</keyword>
<keyword evidence="3 5" id="KW-0067">ATP-binding</keyword>
<dbReference type="RefSeq" id="WP_131762781.1">
    <property type="nucleotide sequence ID" value="NZ_CAACUY010000257.1"/>
</dbReference>
<dbReference type="InterPro" id="IPR027417">
    <property type="entry name" value="P-loop_NTPase"/>
</dbReference>
<evidence type="ECO:0000313" key="5">
    <source>
        <dbReference type="EMBL" id="MFD0689338.1"/>
    </source>
</evidence>
<dbReference type="InterPro" id="IPR003439">
    <property type="entry name" value="ABC_transporter-like_ATP-bd"/>
</dbReference>
<dbReference type="GO" id="GO:0005524">
    <property type="term" value="F:ATP binding"/>
    <property type="evidence" value="ECO:0007669"/>
    <property type="project" value="UniProtKB-KW"/>
</dbReference>
<evidence type="ECO:0000313" key="6">
    <source>
        <dbReference type="Proteomes" id="UP001597063"/>
    </source>
</evidence>
<name>A0ABW2XV31_9ACTN</name>
<proteinExistence type="predicted"/>
<dbReference type="InterPro" id="IPR032823">
    <property type="entry name" value="BCA_ABC_TP_C"/>
</dbReference>
<accession>A0ABW2XV31</accession>
<dbReference type="PANTHER" id="PTHR45772:SF2">
    <property type="entry name" value="ABC TRANSPORTER ATP-BINDING PROTEIN"/>
    <property type="match status" value="1"/>
</dbReference>
<evidence type="ECO:0000256" key="3">
    <source>
        <dbReference type="ARBA" id="ARBA00022840"/>
    </source>
</evidence>
<evidence type="ECO:0000259" key="4">
    <source>
        <dbReference type="PROSITE" id="PS50893"/>
    </source>
</evidence>
<sequence>MTALLEIGSVGRAFGGVYAVRDVSMAVAEGETRAVIGPNGAGKSTLLNLVSGHLVPDHGTVVYGTGDGARRIDRLAPHARARLGIAVVFQAARLFRGMTALENVMVGAHARTRHGFLAATLRLPRHRREEAAIRADALAALDRVGLRDWAHRSAEALPLGQQRSLQVARALCARPRLLLLDEPASGLRAAEREALARLLEGLRGEGMTMVLVEHDVAFVARLADRVGVLDLGRLIAEGTPDEIRADPAVVSAYLGAEPTP</sequence>
<dbReference type="Pfam" id="PF12399">
    <property type="entry name" value="BCA_ABC_TP_C"/>
    <property type="match status" value="1"/>
</dbReference>
<dbReference type="PROSITE" id="PS50893">
    <property type="entry name" value="ABC_TRANSPORTER_2"/>
    <property type="match status" value="1"/>
</dbReference>
<organism evidence="5 6">
    <name type="scientific">Actinomadura fibrosa</name>
    <dbReference type="NCBI Taxonomy" id="111802"/>
    <lineage>
        <taxon>Bacteria</taxon>
        <taxon>Bacillati</taxon>
        <taxon>Actinomycetota</taxon>
        <taxon>Actinomycetes</taxon>
        <taxon>Streptosporangiales</taxon>
        <taxon>Thermomonosporaceae</taxon>
        <taxon>Actinomadura</taxon>
    </lineage>
</organism>
<comment type="caution">
    <text evidence="5">The sequence shown here is derived from an EMBL/GenBank/DDBJ whole genome shotgun (WGS) entry which is preliminary data.</text>
</comment>
<keyword evidence="1" id="KW-0813">Transport</keyword>
<reference evidence="6" key="1">
    <citation type="journal article" date="2019" name="Int. J. Syst. Evol. Microbiol.">
        <title>The Global Catalogue of Microorganisms (GCM) 10K type strain sequencing project: providing services to taxonomists for standard genome sequencing and annotation.</title>
        <authorList>
            <consortium name="The Broad Institute Genomics Platform"/>
            <consortium name="The Broad Institute Genome Sequencing Center for Infectious Disease"/>
            <person name="Wu L."/>
            <person name="Ma J."/>
        </authorList>
    </citation>
    <scope>NUCLEOTIDE SEQUENCE [LARGE SCALE GENOMIC DNA]</scope>
    <source>
        <strain evidence="6">JCM 9371</strain>
    </source>
</reference>
<dbReference type="PANTHER" id="PTHR45772">
    <property type="entry name" value="CONSERVED COMPONENT OF ABC TRANSPORTER FOR NATURAL AMINO ACIDS-RELATED"/>
    <property type="match status" value="1"/>
</dbReference>
<dbReference type="Gene3D" id="3.40.50.300">
    <property type="entry name" value="P-loop containing nucleotide triphosphate hydrolases"/>
    <property type="match status" value="1"/>
</dbReference>
<dbReference type="CDD" id="cd03219">
    <property type="entry name" value="ABC_Mj1267_LivG_branched"/>
    <property type="match status" value="1"/>
</dbReference>
<dbReference type="SUPFAM" id="SSF52540">
    <property type="entry name" value="P-loop containing nucleoside triphosphate hydrolases"/>
    <property type="match status" value="1"/>
</dbReference>